<dbReference type="EMBL" id="AAPZ02000001">
    <property type="protein sequence ID" value="EDX43533.1"/>
    <property type="molecule type" value="Genomic_DNA"/>
</dbReference>
<feature type="transmembrane region" description="Helical" evidence="1">
    <location>
        <begin position="197"/>
        <end position="214"/>
    </location>
</feature>
<gene>
    <name evidence="2" type="ORF">Lreu23DRAFT_5055</name>
</gene>
<reference evidence="3" key="1">
    <citation type="submission" date="2008-06" db="EMBL/GenBank/DDBJ databases">
        <title>Permanent draft sequence of Lactobacillus reuteri 100-23.</title>
        <authorList>
            <consortium name="US DOE Joint Genome Institute"/>
            <person name="Copeland A."/>
            <person name="Lucas S."/>
            <person name="Lapidus A."/>
            <person name="Barry K."/>
            <person name="Detter J.C."/>
            <person name="Glavina del Rio T."/>
            <person name="Hammon N."/>
            <person name="Israni S."/>
            <person name="Dalin E."/>
            <person name="Tice H."/>
            <person name="Pitluck S."/>
            <person name="Sun H."/>
            <person name="Schmutz J."/>
            <person name="Larimer F."/>
            <person name="Land M."/>
            <person name="Hauser L."/>
            <person name="Walter J."/>
            <person name="Heng N.C.K."/>
            <person name="Tannock G.W."/>
            <person name="Richardson P."/>
        </authorList>
    </citation>
    <scope>NUCLEOTIDE SEQUENCE [LARGE SCALE GENOMIC DNA]</scope>
    <source>
        <strain evidence="3">DSM 17509 / CIP 109821 / 100-23</strain>
    </source>
</reference>
<keyword evidence="1" id="KW-0472">Membrane</keyword>
<accession>B3XNZ7</accession>
<feature type="transmembrane region" description="Helical" evidence="1">
    <location>
        <begin position="170"/>
        <end position="191"/>
    </location>
</feature>
<proteinExistence type="predicted"/>
<comment type="caution">
    <text evidence="2">The sequence shown here is derived from an EMBL/GenBank/DDBJ whole genome shotgun (WGS) entry which is preliminary data.</text>
</comment>
<keyword evidence="1" id="KW-1133">Transmembrane helix</keyword>
<dbReference type="PATRIC" id="fig|349123.13.peg.2083"/>
<keyword evidence="1" id="KW-0812">Transmembrane</keyword>
<sequence length="223" mass="24955">MQNELTEKMSDQTSKVIEITKSTHDIAYNKGLQADITNTRQIVDALQKRQDTANVHMDEVTRQNEAMNADLKQIGPAIAKVVKAQNNNSDILNRALVHGFFIHTTDVTRSVVKEFKELTGFTINEFLQNEIIKQINANVYEAKQAKISAIKEAQVAEEALKRVVLLIQMFTLLMSVLVFELGVIITIGIVVPGWWKLIGLVIAVGIFAILNHYLKGKEDIDGI</sequence>
<dbReference type="AlphaFoldDB" id="B3XNZ7"/>
<name>B3XNZ7_LIMR1</name>
<protein>
    <submittedName>
        <fullName evidence="2">Uncharacterized protein</fullName>
    </submittedName>
</protein>
<evidence type="ECO:0000256" key="1">
    <source>
        <dbReference type="SAM" id="Phobius"/>
    </source>
</evidence>
<dbReference type="RefSeq" id="WP_003665538.1">
    <property type="nucleotide sequence ID" value="NZ_AAPZ02000001.1"/>
</dbReference>
<dbReference type="Proteomes" id="UP000003853">
    <property type="component" value="Unassembled WGS sequence"/>
</dbReference>
<evidence type="ECO:0000313" key="2">
    <source>
        <dbReference type="EMBL" id="EDX43533.1"/>
    </source>
</evidence>
<evidence type="ECO:0000313" key="3">
    <source>
        <dbReference type="Proteomes" id="UP000003853"/>
    </source>
</evidence>
<organism evidence="2 3">
    <name type="scientific">Limosilactobacillus reuteri subsp. rodentium (strain DSM 17509 / CIP 109821 / 100-23)</name>
    <name type="common">Lactobacillus reuteri</name>
    <dbReference type="NCBI Taxonomy" id="349123"/>
    <lineage>
        <taxon>Bacteria</taxon>
        <taxon>Bacillati</taxon>
        <taxon>Bacillota</taxon>
        <taxon>Bacilli</taxon>
        <taxon>Lactobacillales</taxon>
        <taxon>Lactobacillaceae</taxon>
        <taxon>Limosilactobacillus</taxon>
    </lineage>
</organism>